<keyword evidence="8" id="KW-1185">Reference proteome</keyword>
<dbReference type="SUPFAM" id="SSF53850">
    <property type="entry name" value="Periplasmic binding protein-like II"/>
    <property type="match status" value="1"/>
</dbReference>
<evidence type="ECO:0000256" key="4">
    <source>
        <dbReference type="ARBA" id="ARBA00022729"/>
    </source>
</evidence>
<comment type="caution">
    <text evidence="7">The sequence shown here is derived from an EMBL/GenBank/DDBJ whole genome shotgun (WGS) entry which is preliminary data.</text>
</comment>
<gene>
    <name evidence="7" type="ORF">F1189_03055</name>
</gene>
<dbReference type="Gene3D" id="3.90.76.10">
    <property type="entry name" value="Dipeptide-binding Protein, Domain 1"/>
    <property type="match status" value="1"/>
</dbReference>
<organism evidence="7 8">
    <name type="scientific">Rhodovastum atsumiense</name>
    <dbReference type="NCBI Taxonomy" id="504468"/>
    <lineage>
        <taxon>Bacteria</taxon>
        <taxon>Pseudomonadati</taxon>
        <taxon>Pseudomonadota</taxon>
        <taxon>Alphaproteobacteria</taxon>
        <taxon>Acetobacterales</taxon>
        <taxon>Acetobacteraceae</taxon>
        <taxon>Rhodovastum</taxon>
    </lineage>
</organism>
<dbReference type="PIRSF" id="PIRSF002741">
    <property type="entry name" value="MppA"/>
    <property type="match status" value="1"/>
</dbReference>
<protein>
    <submittedName>
        <fullName evidence="7">Peptide ABC transporter substrate-binding protein</fullName>
    </submittedName>
</protein>
<keyword evidence="3" id="KW-0813">Transport</keyword>
<dbReference type="GO" id="GO:0015833">
    <property type="term" value="P:peptide transport"/>
    <property type="evidence" value="ECO:0007669"/>
    <property type="project" value="TreeGrafter"/>
</dbReference>
<dbReference type="Gene3D" id="3.10.105.10">
    <property type="entry name" value="Dipeptide-binding Protein, Domain 3"/>
    <property type="match status" value="1"/>
</dbReference>
<comment type="similarity">
    <text evidence="2">Belongs to the bacterial solute-binding protein 5 family.</text>
</comment>
<evidence type="ECO:0000256" key="1">
    <source>
        <dbReference type="ARBA" id="ARBA00004418"/>
    </source>
</evidence>
<sequence>MAPGGPGMRTGWRRRAATAIFAVALAAVAAPASAQPRETLTIGVSQFPSTLHPAIDPEVIKAYALGFALRPISANDKDWKNTCLQCTELPSLTNGMVRFEGKGMAVTVTLRPGLRWGDGTPVTAQDLALVWKVGNDPASGFAEMAYWQRIDRVEVVDTLTAVMHFREPWTQFDQLPTLLPTHLEGPVAEAATAPGEYGRKSLYVRAPTTPGLYNGPYLITQYDSATQIIVLEPNPYWGGPKPGFRRIVLRSIGNTAALQANLQSGDVDFAPGDAPSLTLDQVLQLRRQFPARWTYLFRPALGYEHIDLNLDNPILADARVRRALLLAVDRQVLAKKLSDGLQMAAVSFVHPLEPMYDASVPASPHDPARARALLAEAGWHPGADGICRNARGERLALDFRTTAGNRVRELAQLVLKDQWKAVGVEALIRNEPARTLFGETLRQRAFTGMAMYAWSTPIGYPPRQTLASDHVPTEANNYGGSNYMNFRNARMDAAIAVAETDLDPGHQKAAWAEMQRIYAEDLPVLPLFFRTEAYVLPTWLKGVEPTGHSAYSSLWAEQWRAE</sequence>
<feature type="domain" description="Solute-binding protein family 5" evidence="6">
    <location>
        <begin position="103"/>
        <end position="462"/>
    </location>
</feature>
<dbReference type="InterPro" id="IPR039424">
    <property type="entry name" value="SBP_5"/>
</dbReference>
<dbReference type="InterPro" id="IPR000914">
    <property type="entry name" value="SBP_5_dom"/>
</dbReference>
<evidence type="ECO:0000256" key="2">
    <source>
        <dbReference type="ARBA" id="ARBA00005695"/>
    </source>
</evidence>
<dbReference type="Proteomes" id="UP000325255">
    <property type="component" value="Unassembled WGS sequence"/>
</dbReference>
<feature type="signal peptide" evidence="5">
    <location>
        <begin position="1"/>
        <end position="34"/>
    </location>
</feature>
<evidence type="ECO:0000256" key="5">
    <source>
        <dbReference type="SAM" id="SignalP"/>
    </source>
</evidence>
<dbReference type="Gene3D" id="3.40.190.10">
    <property type="entry name" value="Periplasmic binding protein-like II"/>
    <property type="match status" value="1"/>
</dbReference>
<evidence type="ECO:0000259" key="6">
    <source>
        <dbReference type="Pfam" id="PF00496"/>
    </source>
</evidence>
<accession>A0A5M6J3E6</accession>
<keyword evidence="4 5" id="KW-0732">Signal</keyword>
<dbReference type="CDD" id="cd08513">
    <property type="entry name" value="PBP2_thermophilic_Hb8_like"/>
    <property type="match status" value="1"/>
</dbReference>
<proteinExistence type="inferred from homology"/>
<dbReference type="EMBL" id="VWPK01000003">
    <property type="protein sequence ID" value="KAA5614185.1"/>
    <property type="molecule type" value="Genomic_DNA"/>
</dbReference>
<dbReference type="PANTHER" id="PTHR30290">
    <property type="entry name" value="PERIPLASMIC BINDING COMPONENT OF ABC TRANSPORTER"/>
    <property type="match status" value="1"/>
</dbReference>
<evidence type="ECO:0000313" key="7">
    <source>
        <dbReference type="EMBL" id="KAA5614185.1"/>
    </source>
</evidence>
<name>A0A5M6J3E6_9PROT</name>
<feature type="chain" id="PRO_5024462055" evidence="5">
    <location>
        <begin position="35"/>
        <end position="562"/>
    </location>
</feature>
<dbReference type="GO" id="GO:0030288">
    <property type="term" value="C:outer membrane-bounded periplasmic space"/>
    <property type="evidence" value="ECO:0007669"/>
    <property type="project" value="UniProtKB-ARBA"/>
</dbReference>
<comment type="subcellular location">
    <subcellularLocation>
        <location evidence="1">Periplasm</location>
    </subcellularLocation>
</comment>
<evidence type="ECO:0000256" key="3">
    <source>
        <dbReference type="ARBA" id="ARBA00022448"/>
    </source>
</evidence>
<dbReference type="PANTHER" id="PTHR30290:SF9">
    <property type="entry name" value="OLIGOPEPTIDE-BINDING PROTEIN APPA"/>
    <property type="match status" value="1"/>
</dbReference>
<dbReference type="OrthoDB" id="9803988at2"/>
<reference evidence="7 8" key="1">
    <citation type="submission" date="2019-09" db="EMBL/GenBank/DDBJ databases">
        <title>Genome sequence of Rhodovastum atsumiense, a diverse member of the Acetobacteraceae family of non-sulfur purple photosynthetic bacteria.</title>
        <authorList>
            <person name="Meyer T."/>
            <person name="Kyndt J."/>
        </authorList>
    </citation>
    <scope>NUCLEOTIDE SEQUENCE [LARGE SCALE GENOMIC DNA]</scope>
    <source>
        <strain evidence="7 8">DSM 21279</strain>
    </source>
</reference>
<evidence type="ECO:0000313" key="8">
    <source>
        <dbReference type="Proteomes" id="UP000325255"/>
    </source>
</evidence>
<dbReference type="GO" id="GO:1904680">
    <property type="term" value="F:peptide transmembrane transporter activity"/>
    <property type="evidence" value="ECO:0007669"/>
    <property type="project" value="TreeGrafter"/>
</dbReference>
<dbReference type="InterPro" id="IPR030678">
    <property type="entry name" value="Peptide/Ni-bd"/>
</dbReference>
<dbReference type="Pfam" id="PF00496">
    <property type="entry name" value="SBP_bac_5"/>
    <property type="match status" value="1"/>
</dbReference>
<dbReference type="AlphaFoldDB" id="A0A5M6J3E6"/>
<dbReference type="GO" id="GO:0043190">
    <property type="term" value="C:ATP-binding cassette (ABC) transporter complex"/>
    <property type="evidence" value="ECO:0007669"/>
    <property type="project" value="InterPro"/>
</dbReference>